<dbReference type="EMBL" id="LDRT01000159">
    <property type="protein sequence ID" value="KTR87752.1"/>
    <property type="molecule type" value="Genomic_DNA"/>
</dbReference>
<dbReference type="AlphaFoldDB" id="A0A147ESW9"/>
<organism evidence="2 3">
    <name type="scientific">Microbacterium testaceum</name>
    <name type="common">Aureobacterium testaceum</name>
    <name type="synonym">Brevibacterium testaceum</name>
    <dbReference type="NCBI Taxonomy" id="2033"/>
    <lineage>
        <taxon>Bacteria</taxon>
        <taxon>Bacillati</taxon>
        <taxon>Actinomycetota</taxon>
        <taxon>Actinomycetes</taxon>
        <taxon>Micrococcales</taxon>
        <taxon>Microbacteriaceae</taxon>
        <taxon>Microbacterium</taxon>
    </lineage>
</organism>
<dbReference type="Proteomes" id="UP000075025">
    <property type="component" value="Unassembled WGS sequence"/>
</dbReference>
<dbReference type="OrthoDB" id="7854965at2"/>
<feature type="domain" description="DUF6924" evidence="1">
    <location>
        <begin position="10"/>
        <end position="136"/>
    </location>
</feature>
<dbReference type="Pfam" id="PF21962">
    <property type="entry name" value="DUF6924"/>
    <property type="match status" value="1"/>
</dbReference>
<gene>
    <name evidence="2" type="ORF">NS220_17075</name>
</gene>
<reference evidence="2 3" key="1">
    <citation type="journal article" date="2016" name="Front. Microbiol.">
        <title>Genomic Resource of Rice Seed Associated Bacteria.</title>
        <authorList>
            <person name="Midha S."/>
            <person name="Bansal K."/>
            <person name="Sharma S."/>
            <person name="Kumar N."/>
            <person name="Patil P.P."/>
            <person name="Chaudhry V."/>
            <person name="Patil P.B."/>
        </authorList>
    </citation>
    <scope>NUCLEOTIDE SEQUENCE [LARGE SCALE GENOMIC DNA]</scope>
    <source>
        <strain evidence="2 3">NS220</strain>
    </source>
</reference>
<evidence type="ECO:0000313" key="3">
    <source>
        <dbReference type="Proteomes" id="UP000075025"/>
    </source>
</evidence>
<sequence>MASLPASNDSLLVLSTTGRASEWQTLRDIVRTDTEDGFRAYVTFVDDEVWRGATAEELRDAMPARGSRAAILFAADERTLSEPGFPVLVIDLAEHRPPFRCIAAQLWAVENNLNIANMDWEEFADAVDGTGVYRGF</sequence>
<comment type="caution">
    <text evidence="2">The sequence shown here is derived from an EMBL/GenBank/DDBJ whole genome shotgun (WGS) entry which is preliminary data.</text>
</comment>
<evidence type="ECO:0000259" key="1">
    <source>
        <dbReference type="Pfam" id="PF21962"/>
    </source>
</evidence>
<accession>A0A147ESW9</accession>
<proteinExistence type="predicted"/>
<dbReference type="PATRIC" id="fig|2033.6.peg.1044"/>
<dbReference type="InterPro" id="IPR053832">
    <property type="entry name" value="DUF6924"/>
</dbReference>
<evidence type="ECO:0000313" key="2">
    <source>
        <dbReference type="EMBL" id="KTR87752.1"/>
    </source>
</evidence>
<protein>
    <recommendedName>
        <fullName evidence="1">DUF6924 domain-containing protein</fullName>
    </recommendedName>
</protein>
<name>A0A147ESW9_MICTE</name>
<dbReference type="RefSeq" id="WP_058625187.1">
    <property type="nucleotide sequence ID" value="NZ_LDRT01000159.1"/>
</dbReference>